<sequence>MLLRNEGLQYLNFSDCFSTIIPAKQHRGTQETIAVIFYMDKGKVMKQNDFKFACAMRHEDIFRCPVSAFAFFLLNLFQNGAPFLKKERWQYWKQYTLTKKIFVDHGVHMSKVTHCGRHAGSQEAQDLNIPIDIIKQGGSWKDHIGRLETNYLGKLPSAFARGMAGFWEKPFFLQRDTARSPKETGAKLWGQCKKGILAPFGALTAGHITRRRSLPKP</sequence>
<proteinExistence type="predicted"/>
<dbReference type="Gene3D" id="1.10.443.20">
    <property type="entry name" value="Centromere DNA-binding protein complex CBF3 subunit, domain 2"/>
    <property type="match status" value="1"/>
</dbReference>
<dbReference type="GO" id="GO:0003677">
    <property type="term" value="F:DNA binding"/>
    <property type="evidence" value="ECO:0007669"/>
    <property type="project" value="InterPro"/>
</dbReference>
<evidence type="ECO:0000313" key="2">
    <source>
        <dbReference type="Proteomes" id="UP000054107"/>
    </source>
</evidence>
<gene>
    <name evidence="1" type="primary">PARPA_01522.1 scaffold 1359</name>
</gene>
<evidence type="ECO:0000313" key="1">
    <source>
        <dbReference type="EMBL" id="CEP08213.1"/>
    </source>
</evidence>
<name>A0A0B7MYM0_9FUNG</name>
<accession>A0A0B7MYM0</accession>
<protein>
    <submittedName>
        <fullName evidence="1">Uncharacterized protein</fullName>
    </submittedName>
</protein>
<reference evidence="1 2" key="1">
    <citation type="submission" date="2014-09" db="EMBL/GenBank/DDBJ databases">
        <authorList>
            <person name="Ellenberger Sabrina"/>
        </authorList>
    </citation>
    <scope>NUCLEOTIDE SEQUENCE [LARGE SCALE GENOMIC DNA]</scope>
    <source>
        <strain evidence="1 2">CBS 412.66</strain>
    </source>
</reference>
<dbReference type="OrthoDB" id="2449454at2759"/>
<dbReference type="AlphaFoldDB" id="A0A0B7MYM0"/>
<dbReference type="InterPro" id="IPR038279">
    <property type="entry name" value="Ndc10_dom2_sf"/>
</dbReference>
<dbReference type="STRING" id="35722.A0A0B7MYM0"/>
<dbReference type="EMBL" id="LN719426">
    <property type="protein sequence ID" value="CEP08213.1"/>
    <property type="molecule type" value="Genomic_DNA"/>
</dbReference>
<keyword evidence="2" id="KW-1185">Reference proteome</keyword>
<organism evidence="1 2">
    <name type="scientific">Parasitella parasitica</name>
    <dbReference type="NCBI Taxonomy" id="35722"/>
    <lineage>
        <taxon>Eukaryota</taxon>
        <taxon>Fungi</taxon>
        <taxon>Fungi incertae sedis</taxon>
        <taxon>Mucoromycota</taxon>
        <taxon>Mucoromycotina</taxon>
        <taxon>Mucoromycetes</taxon>
        <taxon>Mucorales</taxon>
        <taxon>Mucorineae</taxon>
        <taxon>Mucoraceae</taxon>
        <taxon>Parasitella</taxon>
    </lineage>
</organism>
<dbReference type="Proteomes" id="UP000054107">
    <property type="component" value="Unassembled WGS sequence"/>
</dbReference>